<reference evidence="2" key="1">
    <citation type="journal article" date="2006" name="PLoS Biol.">
        <title>Macronuclear genome sequence of the ciliate Tetrahymena thermophila, a model eukaryote.</title>
        <authorList>
            <person name="Eisen J.A."/>
            <person name="Coyne R.S."/>
            <person name="Wu M."/>
            <person name="Wu D."/>
            <person name="Thiagarajan M."/>
            <person name="Wortman J.R."/>
            <person name="Badger J.H."/>
            <person name="Ren Q."/>
            <person name="Amedeo P."/>
            <person name="Jones K.M."/>
            <person name="Tallon L.J."/>
            <person name="Delcher A.L."/>
            <person name="Salzberg S.L."/>
            <person name="Silva J.C."/>
            <person name="Haas B.J."/>
            <person name="Majoros W.H."/>
            <person name="Farzad M."/>
            <person name="Carlton J.M."/>
            <person name="Smith R.K. Jr."/>
            <person name="Garg J."/>
            <person name="Pearlman R.E."/>
            <person name="Karrer K.M."/>
            <person name="Sun L."/>
            <person name="Manning G."/>
            <person name="Elde N.C."/>
            <person name="Turkewitz A.P."/>
            <person name="Asai D.J."/>
            <person name="Wilkes D.E."/>
            <person name="Wang Y."/>
            <person name="Cai H."/>
            <person name="Collins K."/>
            <person name="Stewart B.A."/>
            <person name="Lee S.R."/>
            <person name="Wilamowska K."/>
            <person name="Weinberg Z."/>
            <person name="Ruzzo W.L."/>
            <person name="Wloga D."/>
            <person name="Gaertig J."/>
            <person name="Frankel J."/>
            <person name="Tsao C.-C."/>
            <person name="Gorovsky M.A."/>
            <person name="Keeling P.J."/>
            <person name="Waller R.F."/>
            <person name="Patron N.J."/>
            <person name="Cherry J.M."/>
            <person name="Stover N.A."/>
            <person name="Krieger C.J."/>
            <person name="del Toro C."/>
            <person name="Ryder H.F."/>
            <person name="Williamson S.C."/>
            <person name="Barbeau R.A."/>
            <person name="Hamilton E.P."/>
            <person name="Orias E."/>
        </authorList>
    </citation>
    <scope>NUCLEOTIDE SEQUENCE [LARGE SCALE GENOMIC DNA]</scope>
    <source>
        <strain evidence="2">SB210</strain>
    </source>
</reference>
<dbReference type="GO" id="GO:0016973">
    <property type="term" value="P:poly(A)+ mRNA export from nucleus"/>
    <property type="evidence" value="ECO:0007669"/>
    <property type="project" value="InterPro"/>
</dbReference>
<dbReference type="STRING" id="312017.Q22NW0"/>
<organism evidence="1 2">
    <name type="scientific">Tetrahymena thermophila (strain SB210)</name>
    <dbReference type="NCBI Taxonomy" id="312017"/>
    <lineage>
        <taxon>Eukaryota</taxon>
        <taxon>Sar</taxon>
        <taxon>Alveolata</taxon>
        <taxon>Ciliophora</taxon>
        <taxon>Intramacronucleata</taxon>
        <taxon>Oligohymenophorea</taxon>
        <taxon>Hymenostomatida</taxon>
        <taxon>Tetrahymenina</taxon>
        <taxon>Tetrahymenidae</taxon>
        <taxon>Tetrahymena</taxon>
    </lineage>
</organism>
<dbReference type="GeneID" id="7826793"/>
<dbReference type="InterPro" id="IPR012476">
    <property type="entry name" value="GLE1"/>
</dbReference>
<dbReference type="eggNOG" id="KOG2053">
    <property type="taxonomic scope" value="Eukaryota"/>
</dbReference>
<dbReference type="InParanoid" id="Q22NW0"/>
<sequence>MQRAKIQNILEQINVHDYQNALKSIQQLFGKEKNKSKISDDEQQWLRLLQGVCYAKLSYYGEAKQLFNEFSSKQCLLNLQENEIQLVLENISQPLDMIGKVRELCEENMTKQKLDKDPKTLQDIFRMCIKESNFVGAQKIAKKLFTATKETKYIFADIVFQFYQLCQLDETNDAAKIAQDMKLINLFINKIYSDISLNPEGGISKAKDLNLAKQLVRFHYRLYEKQKNYKDMLSILLTKYPDAFTDYLEHLEKLEELFNQDHSLYSLVLKKNFEAFITNSDMEKFQMVYETYDKFCSFLFKQVQITSTIEAIDSSNQFAGKLFEEVKGGDDLKPAFEHIERYYCSLESHKQLLKSTQSTHHHFKNAIKCIIQAQFGVLNRILASNQKLNGDKYELNPYFETKYKELIDDYIKYFGIILTFPEEIFNSLKDTPKSLKSYAISQTEALKETSAINRCIVHTNVYKLKIIFQEFSLFSLPANEYVPALYNIWKELLENYSTYYKEIYPDVENKYVEKGERLYTDDFVIIAADLAIDFIYRQPSIESKEVFGLLMQTTFILEAALKKSGFNYDIQLRLLLISIVLGNKDRVYDLIKALDIKSVQYETLGFLYLSTALDYGFDVSAEENTSNALQYYIENLRESKEAMIASIKSDNFEKIWEFKAYDEWINKSYFKMMAFYAKSQILLKEASKKDVNTLNVNVEYFNQFCMNKLSKESDQIVWNFDMRVIQSICCNEYSTQSHKFYWNYLGLYNDSSFLKLNILSTQVLYKIKETLNSELNEEQTAAVSNEIDELITNSKATQKSCTFDKLSNLSNFKFYNKPEYLQKYHTEKDYQTTELSQKYDFEHLFQTQSLELAEILNRFISLNTKTTGDQLESLKNKFEQISNSIQEGVKKLHEIFQHNPENEIFPITFFKNFYRFSTVHLKFLETLFKNQEQIQQRIQKPMKKNQDLKKACQEFQKKIKSECEKIASILISGLTEISKKVEPLLAEAKDSVSQFVRDVINKKQIDNGNISIFDLASSFPALKKEDVLLKLSDEIALNYKFLYSVIVDLIKESQKLFKQK</sequence>
<dbReference type="Proteomes" id="UP000009168">
    <property type="component" value="Unassembled WGS sequence"/>
</dbReference>
<dbReference type="OrthoDB" id="1874341at2759"/>
<name>Q22NW0_TETTS</name>
<proteinExistence type="predicted"/>
<evidence type="ECO:0000313" key="2">
    <source>
        <dbReference type="Proteomes" id="UP000009168"/>
    </source>
</evidence>
<accession>Q22NW0</accession>
<gene>
    <name evidence="1" type="ORF">TTHERM_00418350</name>
</gene>
<keyword evidence="2" id="KW-1185">Reference proteome</keyword>
<dbReference type="InterPro" id="IPR019183">
    <property type="entry name" value="NAA25_NatB_aux_su"/>
</dbReference>
<dbReference type="EMBL" id="GG662856">
    <property type="protein sequence ID" value="EAR87051.2"/>
    <property type="molecule type" value="Genomic_DNA"/>
</dbReference>
<dbReference type="AlphaFoldDB" id="Q22NW0"/>
<dbReference type="GO" id="GO:0005643">
    <property type="term" value="C:nuclear pore"/>
    <property type="evidence" value="ECO:0007669"/>
    <property type="project" value="InterPro"/>
</dbReference>
<dbReference type="Pfam" id="PF09797">
    <property type="entry name" value="NatB_MDM20"/>
    <property type="match status" value="1"/>
</dbReference>
<evidence type="ECO:0000313" key="1">
    <source>
        <dbReference type="EMBL" id="EAR87051.2"/>
    </source>
</evidence>
<protein>
    <submittedName>
        <fullName evidence="1">N-acetyltransferase B complex (NatB) non catalytic subunit</fullName>
    </submittedName>
</protein>
<dbReference type="OMA" id="SIARFYI"/>
<dbReference type="KEGG" id="tet:TTHERM_00418350"/>
<dbReference type="Pfam" id="PF07817">
    <property type="entry name" value="GLE1"/>
    <property type="match status" value="1"/>
</dbReference>
<dbReference type="RefSeq" id="XP_001007296.2">
    <property type="nucleotide sequence ID" value="XM_001007296.3"/>
</dbReference>
<dbReference type="HOGENOM" id="CLU_289440_0_0_1"/>